<comment type="caution">
    <text evidence="1">The sequence shown here is derived from an EMBL/GenBank/DDBJ whole genome shotgun (WGS) entry which is preliminary data.</text>
</comment>
<sequence length="82" mass="9918">MIEMCSQESHKINFRTIRTVEATKYFFQSNIRLFKRCTVHEQPKDGLNRFLAMQPWWNFKTTTLTNIIMLLVVQALRYNLVY</sequence>
<keyword evidence="2" id="KW-1185">Reference proteome</keyword>
<reference evidence="2" key="1">
    <citation type="journal article" date="2019" name="Int. J. Syst. Evol. Microbiol.">
        <title>The Global Catalogue of Microorganisms (GCM) 10K type strain sequencing project: providing services to taxonomists for standard genome sequencing and annotation.</title>
        <authorList>
            <consortium name="The Broad Institute Genomics Platform"/>
            <consortium name="The Broad Institute Genome Sequencing Center for Infectious Disease"/>
            <person name="Wu L."/>
            <person name="Ma J."/>
        </authorList>
    </citation>
    <scope>NUCLEOTIDE SEQUENCE [LARGE SCALE GENOMIC DNA]</scope>
    <source>
        <strain evidence="2">JCM 16545</strain>
    </source>
</reference>
<dbReference type="Proteomes" id="UP001597369">
    <property type="component" value="Unassembled WGS sequence"/>
</dbReference>
<evidence type="ECO:0000313" key="1">
    <source>
        <dbReference type="EMBL" id="MFD2066211.1"/>
    </source>
</evidence>
<protein>
    <submittedName>
        <fullName evidence="1">Uncharacterized protein</fullName>
    </submittedName>
</protein>
<accession>A0ABW4WVI6</accession>
<dbReference type="EMBL" id="JBHUHV010000017">
    <property type="protein sequence ID" value="MFD2066211.1"/>
    <property type="molecule type" value="Genomic_DNA"/>
</dbReference>
<gene>
    <name evidence="1" type="ORF">ACFSKU_04900</name>
</gene>
<evidence type="ECO:0000313" key="2">
    <source>
        <dbReference type="Proteomes" id="UP001597369"/>
    </source>
</evidence>
<organism evidence="1 2">
    <name type="scientific">Pontibacter silvestris</name>
    <dbReference type="NCBI Taxonomy" id="2305183"/>
    <lineage>
        <taxon>Bacteria</taxon>
        <taxon>Pseudomonadati</taxon>
        <taxon>Bacteroidota</taxon>
        <taxon>Cytophagia</taxon>
        <taxon>Cytophagales</taxon>
        <taxon>Hymenobacteraceae</taxon>
        <taxon>Pontibacter</taxon>
    </lineage>
</organism>
<name>A0ABW4WVI6_9BACT</name>
<dbReference type="RefSeq" id="WP_229961472.1">
    <property type="nucleotide sequence ID" value="NZ_JAJJWI010000012.1"/>
</dbReference>
<proteinExistence type="predicted"/>